<feature type="non-terminal residue" evidence="9">
    <location>
        <position position="206"/>
    </location>
</feature>
<keyword evidence="4 7" id="KW-0812">Transmembrane</keyword>
<evidence type="ECO:0000256" key="4">
    <source>
        <dbReference type="ARBA" id="ARBA00022692"/>
    </source>
</evidence>
<dbReference type="SUPFAM" id="SSF53448">
    <property type="entry name" value="Nucleotide-diphospho-sugar transferases"/>
    <property type="match status" value="1"/>
</dbReference>
<evidence type="ECO:0000256" key="5">
    <source>
        <dbReference type="ARBA" id="ARBA00022989"/>
    </source>
</evidence>
<comment type="subcellular location">
    <subcellularLocation>
        <location evidence="1">Membrane</location>
        <topology evidence="1">Multi-pass membrane protein</topology>
    </subcellularLocation>
</comment>
<keyword evidence="3" id="KW-0808">Transferase</keyword>
<evidence type="ECO:0000256" key="2">
    <source>
        <dbReference type="ARBA" id="ARBA00022676"/>
    </source>
</evidence>
<dbReference type="InterPro" id="IPR029044">
    <property type="entry name" value="Nucleotide-diphossugar_trans"/>
</dbReference>
<feature type="domain" description="Glycosyltransferase 2-like" evidence="8">
    <location>
        <begin position="3"/>
        <end position="129"/>
    </location>
</feature>
<feature type="transmembrane region" description="Helical" evidence="7">
    <location>
        <begin position="107"/>
        <end position="131"/>
    </location>
</feature>
<reference evidence="9" key="1">
    <citation type="submission" date="2013-08" db="EMBL/GenBank/DDBJ databases">
        <authorList>
            <person name="Mendez C."/>
            <person name="Richter M."/>
            <person name="Ferrer M."/>
            <person name="Sanchez J."/>
        </authorList>
    </citation>
    <scope>NUCLEOTIDE SEQUENCE</scope>
</reference>
<evidence type="ECO:0000256" key="3">
    <source>
        <dbReference type="ARBA" id="ARBA00022679"/>
    </source>
</evidence>
<evidence type="ECO:0000256" key="1">
    <source>
        <dbReference type="ARBA" id="ARBA00004141"/>
    </source>
</evidence>
<dbReference type="Gene3D" id="3.90.550.10">
    <property type="entry name" value="Spore Coat Polysaccharide Biosynthesis Protein SpsA, Chain A"/>
    <property type="match status" value="1"/>
</dbReference>
<evidence type="ECO:0000256" key="7">
    <source>
        <dbReference type="SAM" id="Phobius"/>
    </source>
</evidence>
<dbReference type="InterPro" id="IPR001173">
    <property type="entry name" value="Glyco_trans_2-like"/>
</dbReference>
<organism evidence="9">
    <name type="scientific">mine drainage metagenome</name>
    <dbReference type="NCBI Taxonomy" id="410659"/>
    <lineage>
        <taxon>unclassified sequences</taxon>
        <taxon>metagenomes</taxon>
        <taxon>ecological metagenomes</taxon>
    </lineage>
</organism>
<reference evidence="9" key="2">
    <citation type="journal article" date="2014" name="ISME J.">
        <title>Microbial stratification in low pH oxic and suboxic macroscopic growths along an acid mine drainage.</title>
        <authorList>
            <person name="Mendez-Garcia C."/>
            <person name="Mesa V."/>
            <person name="Sprenger R.R."/>
            <person name="Richter M."/>
            <person name="Diez M.S."/>
            <person name="Solano J."/>
            <person name="Bargiela R."/>
            <person name="Golyshina O.V."/>
            <person name="Manteca A."/>
            <person name="Ramos J.L."/>
            <person name="Gallego J.R."/>
            <person name="Llorente I."/>
            <person name="Martins Dos Santos V.A."/>
            <person name="Jensen O.N."/>
            <person name="Pelaez A.I."/>
            <person name="Sanchez J."/>
            <person name="Ferrer M."/>
        </authorList>
    </citation>
    <scope>NUCLEOTIDE SEQUENCE</scope>
</reference>
<keyword evidence="6 7" id="KW-0472">Membrane</keyword>
<name>T0ZYX4_9ZZZZ</name>
<gene>
    <name evidence="9" type="ORF">B2A_12897</name>
</gene>
<feature type="transmembrane region" description="Helical" evidence="7">
    <location>
        <begin position="151"/>
        <end position="172"/>
    </location>
</feature>
<dbReference type="AlphaFoldDB" id="T0ZYX4"/>
<evidence type="ECO:0000313" key="9">
    <source>
        <dbReference type="EMBL" id="EQD33934.1"/>
    </source>
</evidence>
<dbReference type="Pfam" id="PF13632">
    <property type="entry name" value="Glyco_trans_2_3"/>
    <property type="match status" value="1"/>
</dbReference>
<evidence type="ECO:0000259" key="8">
    <source>
        <dbReference type="Pfam" id="PF13632"/>
    </source>
</evidence>
<keyword evidence="2" id="KW-0328">Glycosyltransferase</keyword>
<keyword evidence="5 7" id="KW-1133">Transmembrane helix</keyword>
<feature type="transmembrane region" description="Helical" evidence="7">
    <location>
        <begin position="179"/>
        <end position="200"/>
    </location>
</feature>
<dbReference type="PANTHER" id="PTHR43867">
    <property type="entry name" value="CELLULOSE SYNTHASE CATALYTIC SUBUNIT A [UDP-FORMING]"/>
    <property type="match status" value="1"/>
</dbReference>
<dbReference type="PANTHER" id="PTHR43867:SF2">
    <property type="entry name" value="CELLULOSE SYNTHASE CATALYTIC SUBUNIT A [UDP-FORMING]"/>
    <property type="match status" value="1"/>
</dbReference>
<evidence type="ECO:0000256" key="6">
    <source>
        <dbReference type="ARBA" id="ARBA00023136"/>
    </source>
</evidence>
<dbReference type="EMBL" id="AUZZ01009311">
    <property type="protein sequence ID" value="EQD33934.1"/>
    <property type="molecule type" value="Genomic_DNA"/>
</dbReference>
<protein>
    <submittedName>
        <fullName evidence="9">Cellulose synthase catalytic subunit (UDP-forming)</fullName>
    </submittedName>
</protein>
<sequence length="206" mass="23407">LNNTAIFAGSCGMIRIAALKDIGGFPEYVIEDTFFSFKSDLYNYKSLYVPKVYALGKPIKKFTELVKQQWRYNYGDTQFLRYFFKNRKDMRGSPISSMDYVTHGFGLNYISVILIMFTIVSIFIVFSAVPFVNLNVNQIFNVRYVGLDLEMFGSIALVLSFLAPVIMTKIYFNSIKKGFMVFALNFALAFARTKAAIAAITHMNPG</sequence>
<proteinExistence type="predicted"/>
<accession>T0ZYX4</accession>
<feature type="non-terminal residue" evidence="9">
    <location>
        <position position="1"/>
    </location>
</feature>
<dbReference type="InterPro" id="IPR050321">
    <property type="entry name" value="Glycosyltr_2/OpgH_subfam"/>
</dbReference>
<dbReference type="GO" id="GO:0016757">
    <property type="term" value="F:glycosyltransferase activity"/>
    <property type="evidence" value="ECO:0007669"/>
    <property type="project" value="UniProtKB-KW"/>
</dbReference>
<comment type="caution">
    <text evidence="9">The sequence shown here is derived from an EMBL/GenBank/DDBJ whole genome shotgun (WGS) entry which is preliminary data.</text>
</comment>
<dbReference type="GO" id="GO:0016020">
    <property type="term" value="C:membrane"/>
    <property type="evidence" value="ECO:0007669"/>
    <property type="project" value="UniProtKB-SubCell"/>
</dbReference>